<dbReference type="EMBL" id="JAAEDK010000071">
    <property type="protein sequence ID" value="MBR0661939.1"/>
    <property type="molecule type" value="Genomic_DNA"/>
</dbReference>
<evidence type="ECO:0000313" key="3">
    <source>
        <dbReference type="EMBL" id="NKE20205.1"/>
    </source>
</evidence>
<feature type="compositionally biased region" description="Polar residues" evidence="1">
    <location>
        <begin position="1"/>
        <end position="13"/>
    </location>
</feature>
<dbReference type="Proteomes" id="UP001138708">
    <property type="component" value="Unassembled WGS sequence"/>
</dbReference>
<dbReference type="Proteomes" id="UP000746741">
    <property type="component" value="Unassembled WGS sequence"/>
</dbReference>
<sequence length="111" mass="12320">MTFSDAGSDTSSEVHAAEQPPRPLTGGAARQARYRAKRQLRSTDLPAEFLQRVGRLCAEMSLSTHAVLALAVDLLEERRRSEQPKSPTPRRQRPGAARSPETPEPLQQELF</sequence>
<evidence type="ECO:0000313" key="2">
    <source>
        <dbReference type="EMBL" id="MBR0661939.1"/>
    </source>
</evidence>
<feature type="region of interest" description="Disordered" evidence="1">
    <location>
        <begin position="76"/>
        <end position="111"/>
    </location>
</feature>
<evidence type="ECO:0000313" key="5">
    <source>
        <dbReference type="Proteomes" id="UP001138708"/>
    </source>
</evidence>
<proteinExistence type="predicted"/>
<keyword evidence="4" id="KW-1185">Reference proteome</keyword>
<dbReference type="EMBL" id="JAAVUP010000023">
    <property type="protein sequence ID" value="NKE20205.1"/>
    <property type="molecule type" value="Genomic_DNA"/>
</dbReference>
<protein>
    <submittedName>
        <fullName evidence="2">Uncharacterized protein</fullName>
    </submittedName>
</protein>
<comment type="caution">
    <text evidence="2">The sequence shown here is derived from an EMBL/GenBank/DDBJ whole genome shotgun (WGS) entry which is preliminary data.</text>
</comment>
<reference evidence="3 4" key="2">
    <citation type="submission" date="2020-02" db="EMBL/GenBank/DDBJ databases">
        <authorList>
            <person name="Sun Q."/>
            <person name="Inoue M."/>
        </authorList>
    </citation>
    <scope>NUCLEOTIDE SEQUENCE [LARGE SCALE GENOMIC DNA]</scope>
    <source>
        <strain evidence="3 4">KCTC 22478</strain>
    </source>
</reference>
<feature type="region of interest" description="Disordered" evidence="1">
    <location>
        <begin position="1"/>
        <end position="44"/>
    </location>
</feature>
<accession>A0A9X9WNM9</accession>
<reference evidence="2" key="3">
    <citation type="journal article" date="2021" name="Syst. Appl. Microbiol.">
        <title>Roseomonas hellenica sp. nov., isolated from roots of wild-growing Alkanna tinctoria.</title>
        <authorList>
            <person name="Rat A."/>
            <person name="Naranjo H.D."/>
            <person name="Lebbe L."/>
            <person name="Cnockaert M."/>
            <person name="Krigas N."/>
            <person name="Grigoriadou K."/>
            <person name="Maloupa E."/>
            <person name="Willems A."/>
        </authorList>
    </citation>
    <scope>NUCLEOTIDE SEQUENCE</scope>
    <source>
        <strain evidence="2">LMG 31161</strain>
    </source>
</reference>
<organism evidence="2 5">
    <name type="scientific">Neoroseomonas oryzicola</name>
    <dbReference type="NCBI Taxonomy" id="535904"/>
    <lineage>
        <taxon>Bacteria</taxon>
        <taxon>Pseudomonadati</taxon>
        <taxon>Pseudomonadota</taxon>
        <taxon>Alphaproteobacteria</taxon>
        <taxon>Acetobacterales</taxon>
        <taxon>Acetobacteraceae</taxon>
        <taxon>Neoroseomonas</taxon>
    </lineage>
</organism>
<name>A0A9X9WNM9_9PROT</name>
<dbReference type="AlphaFoldDB" id="A0A9X9WNM9"/>
<gene>
    <name evidence="3" type="ORF">GWK15_24840</name>
    <name evidence="2" type="ORF">GXW75_21980</name>
</gene>
<dbReference type="RefSeq" id="WP_168044173.1">
    <property type="nucleotide sequence ID" value="NZ_JAAEDK010000071.1"/>
</dbReference>
<evidence type="ECO:0000313" key="4">
    <source>
        <dbReference type="Proteomes" id="UP000746741"/>
    </source>
</evidence>
<reference evidence="2" key="1">
    <citation type="submission" date="2020-01" db="EMBL/GenBank/DDBJ databases">
        <authorList>
            <person name="Rat A."/>
        </authorList>
    </citation>
    <scope>NUCLEOTIDE SEQUENCE</scope>
    <source>
        <strain evidence="2">LMG 31161</strain>
    </source>
</reference>
<evidence type="ECO:0000256" key="1">
    <source>
        <dbReference type="SAM" id="MobiDB-lite"/>
    </source>
</evidence>